<proteinExistence type="predicted"/>
<feature type="region of interest" description="Disordered" evidence="2">
    <location>
        <begin position="174"/>
        <end position="228"/>
    </location>
</feature>
<dbReference type="Proteomes" id="UP000541444">
    <property type="component" value="Unassembled WGS sequence"/>
</dbReference>
<reference evidence="3 4" key="1">
    <citation type="journal article" date="2020" name="IScience">
        <title>Genome Sequencing of the Endangered Kingdonia uniflora (Circaeasteraceae, Ranunculales) Reveals Potential Mechanisms of Evolutionary Specialization.</title>
        <authorList>
            <person name="Sun Y."/>
            <person name="Deng T."/>
            <person name="Zhang A."/>
            <person name="Moore M.J."/>
            <person name="Landis J.B."/>
            <person name="Lin N."/>
            <person name="Zhang H."/>
            <person name="Zhang X."/>
            <person name="Huang J."/>
            <person name="Zhang X."/>
            <person name="Sun H."/>
            <person name="Wang H."/>
        </authorList>
    </citation>
    <scope>NUCLEOTIDE SEQUENCE [LARGE SCALE GENOMIC DNA]</scope>
    <source>
        <strain evidence="3">TB1705</strain>
        <tissue evidence="3">Leaf</tissue>
    </source>
</reference>
<keyword evidence="4" id="KW-1185">Reference proteome</keyword>
<feature type="compositionally biased region" description="Basic and acidic residues" evidence="2">
    <location>
        <begin position="543"/>
        <end position="556"/>
    </location>
</feature>
<feature type="compositionally biased region" description="Polar residues" evidence="2">
    <location>
        <begin position="179"/>
        <end position="190"/>
    </location>
</feature>
<dbReference type="EMBL" id="JACGCM010002827">
    <property type="protein sequence ID" value="KAF6134833.1"/>
    <property type="molecule type" value="Genomic_DNA"/>
</dbReference>
<feature type="coiled-coil region" evidence="1">
    <location>
        <begin position="618"/>
        <end position="652"/>
    </location>
</feature>
<feature type="region of interest" description="Disordered" evidence="2">
    <location>
        <begin position="539"/>
        <end position="609"/>
    </location>
</feature>
<evidence type="ECO:0000256" key="2">
    <source>
        <dbReference type="SAM" id="MobiDB-lite"/>
    </source>
</evidence>
<keyword evidence="1" id="KW-0175">Coiled coil</keyword>
<protein>
    <submittedName>
        <fullName evidence="3">Uncharacterized protein</fullName>
    </submittedName>
</protein>
<comment type="caution">
    <text evidence="3">The sequence shown here is derived from an EMBL/GenBank/DDBJ whole genome shotgun (WGS) entry which is preliminary data.</text>
</comment>
<evidence type="ECO:0000256" key="1">
    <source>
        <dbReference type="SAM" id="Coils"/>
    </source>
</evidence>
<dbReference type="AlphaFoldDB" id="A0A7J7KWU3"/>
<organism evidence="3 4">
    <name type="scientific">Kingdonia uniflora</name>
    <dbReference type="NCBI Taxonomy" id="39325"/>
    <lineage>
        <taxon>Eukaryota</taxon>
        <taxon>Viridiplantae</taxon>
        <taxon>Streptophyta</taxon>
        <taxon>Embryophyta</taxon>
        <taxon>Tracheophyta</taxon>
        <taxon>Spermatophyta</taxon>
        <taxon>Magnoliopsida</taxon>
        <taxon>Ranunculales</taxon>
        <taxon>Circaeasteraceae</taxon>
        <taxon>Kingdonia</taxon>
    </lineage>
</organism>
<evidence type="ECO:0000313" key="4">
    <source>
        <dbReference type="Proteomes" id="UP000541444"/>
    </source>
</evidence>
<name>A0A7J7KWU3_9MAGN</name>
<gene>
    <name evidence="3" type="ORF">GIB67_002234</name>
</gene>
<accession>A0A7J7KWU3</accession>
<evidence type="ECO:0000313" key="3">
    <source>
        <dbReference type="EMBL" id="KAF6134833.1"/>
    </source>
</evidence>
<sequence length="694" mass="79191">MSLDGFVIPKFHDDIANENVDDSWPIGSSSQFFLHGIEYEQARMWIIKSHPSYNVWKSKHNDFLKHRKLSMGKGVNYKIPSKEEFIPWVKQQVFYSKDPRDPDWNVVIEVPPKVYIEDEACLSSEERFIGDSDIGSSNDTLIVDDEMIFNDSGWVVPVVEKSKKERVRRMAHHNPFDILQSSSDDPNTVGNNSSSNASSKKKRGLARGSKPQPNGKKKKIGVNSWGRPNQANLEMNTYTSDIGFQVRMHLPIIYERFMDALNDRITLVVRGLKAKSEMNKENRAKLISLCTLGRTNMPITRHKLVTFAALLYAKTYSPNNMFVEYVVMLIEEVVWRMRESDMRLKLKFFGDQSLEYPVPAPVPPAYCLRILAKGRAGETDAGISITTLEYGFSLPLSNLDKGIMNLIGTCLVQMNGNIWEFYGVTYYGASRGAYLCAKATRSRFFNLNSVGQPWNDNVILVKGDYLQRDAEEPIELLFRTVKQRPRSQVTRKELLLDKVTQEETKLEAILEDLGISRKKRVNNQDEKFQKFYSARLMTGADGSKNKGTDGERGYSKDEEEAIRTGTYVEEEEVKDDAAGVIDGLDGMSPRTVRDNQEDDDEHPEVETEKDAVDMTRQINEKDAEIEKGQKDLEELKENVTKLRSQNDALVVKSKEADMARYRIHALETSDEDLNRLMTGLRNDLVGKTHDQEKI</sequence>